<keyword evidence="3" id="KW-1185">Reference proteome</keyword>
<keyword evidence="1" id="KW-1133">Transmembrane helix</keyword>
<protein>
    <submittedName>
        <fullName evidence="2">Type II secretion system protein</fullName>
    </submittedName>
</protein>
<keyword evidence="1" id="KW-0812">Transmembrane</keyword>
<proteinExistence type="predicted"/>
<name>A0A7J4ZW71_9BACT</name>
<evidence type="ECO:0000313" key="2">
    <source>
        <dbReference type="EMBL" id="KAB0667760.1"/>
    </source>
</evidence>
<feature type="transmembrane region" description="Helical" evidence="1">
    <location>
        <begin position="6"/>
        <end position="26"/>
    </location>
</feature>
<organism evidence="2 3">
    <name type="scientific">Oryzomonas japonica</name>
    <dbReference type="NCBI Taxonomy" id="2603858"/>
    <lineage>
        <taxon>Bacteria</taxon>
        <taxon>Pseudomonadati</taxon>
        <taxon>Thermodesulfobacteriota</taxon>
        <taxon>Desulfuromonadia</taxon>
        <taxon>Geobacterales</taxon>
        <taxon>Geobacteraceae</taxon>
        <taxon>Oryzomonas</taxon>
    </lineage>
</organism>
<accession>A0A7J4ZW71</accession>
<keyword evidence="1" id="KW-0472">Membrane</keyword>
<gene>
    <name evidence="2" type="ORF">F6V25_02510</name>
</gene>
<dbReference type="AlphaFoldDB" id="A0A7J4ZW71"/>
<dbReference type="SUPFAM" id="SSF54523">
    <property type="entry name" value="Pili subunits"/>
    <property type="match status" value="1"/>
</dbReference>
<dbReference type="Proteomes" id="UP000420562">
    <property type="component" value="Unassembled WGS sequence"/>
</dbReference>
<comment type="caution">
    <text evidence="2">The sequence shown here is derived from an EMBL/GenBank/DDBJ whole genome shotgun (WGS) entry which is preliminary data.</text>
</comment>
<evidence type="ECO:0000313" key="3">
    <source>
        <dbReference type="Proteomes" id="UP000420562"/>
    </source>
</evidence>
<dbReference type="EMBL" id="VZQZ01000001">
    <property type="protein sequence ID" value="KAB0667760.1"/>
    <property type="molecule type" value="Genomic_DNA"/>
</dbReference>
<evidence type="ECO:0000256" key="1">
    <source>
        <dbReference type="SAM" id="Phobius"/>
    </source>
</evidence>
<reference evidence="2 3" key="1">
    <citation type="submission" date="2019-09" db="EMBL/GenBank/DDBJ databases">
        <title>Geobacter sp. Red96, a novel strain isolated from paddy soil.</title>
        <authorList>
            <person name="Xu Z."/>
            <person name="Masuda Y."/>
            <person name="Itoh H."/>
            <person name="Senoo K."/>
        </authorList>
    </citation>
    <scope>NUCLEOTIDE SEQUENCE [LARGE SCALE GENOMIC DNA]</scope>
    <source>
        <strain evidence="2 3">Red96</strain>
    </source>
</reference>
<dbReference type="InterPro" id="IPR045584">
    <property type="entry name" value="Pilin-like"/>
</dbReference>
<sequence>MLNQNGFTFLAALMIVVIMGIMLGLTGQPWKTIMKREREQELLFRGLQIRSAIAAWNAKSIRAPTPLNDLKDLLLDPTSLEKKKYLRRLYKDPMTGKEWTLIRDTTGVKGIIGVASTSNDVPLKTSFSEYSGLDTFTDKKKYSEWRFVFGPDPGANLATVTPQSP</sequence>